<evidence type="ECO:0000313" key="2">
    <source>
        <dbReference type="Proteomes" id="UP001159405"/>
    </source>
</evidence>
<reference evidence="1 2" key="1">
    <citation type="submission" date="2022-05" db="EMBL/GenBank/DDBJ databases">
        <authorList>
            <consortium name="Genoscope - CEA"/>
            <person name="William W."/>
        </authorList>
    </citation>
    <scope>NUCLEOTIDE SEQUENCE [LARGE SCALE GENOMIC DNA]</scope>
</reference>
<dbReference type="EMBL" id="CALNXK010000275">
    <property type="protein sequence ID" value="CAH3180357.1"/>
    <property type="molecule type" value="Genomic_DNA"/>
</dbReference>
<organism evidence="1 2">
    <name type="scientific">Porites lobata</name>
    <dbReference type="NCBI Taxonomy" id="104759"/>
    <lineage>
        <taxon>Eukaryota</taxon>
        <taxon>Metazoa</taxon>
        <taxon>Cnidaria</taxon>
        <taxon>Anthozoa</taxon>
        <taxon>Hexacorallia</taxon>
        <taxon>Scleractinia</taxon>
        <taxon>Fungiina</taxon>
        <taxon>Poritidae</taxon>
        <taxon>Porites</taxon>
    </lineage>
</organism>
<name>A0ABN8RM60_9CNID</name>
<comment type="caution">
    <text evidence="1">The sequence shown here is derived from an EMBL/GenBank/DDBJ whole genome shotgun (WGS) entry which is preliminary data.</text>
</comment>
<dbReference type="Proteomes" id="UP001159405">
    <property type="component" value="Unassembled WGS sequence"/>
</dbReference>
<sequence length="134" mass="15431">MQMTRNYPLLMVFLAEAKRIFTRKLDIFRNEIRAASDLILQNLPRDDFATCLITADVYQVKGECFSAIKVTANGDCLFNSSSILLHGNESLAILLRLLHLMRICMYVCMYCDHDASDGMKRRQTWRCESAKSKL</sequence>
<gene>
    <name evidence="1" type="ORF">PLOB_00023291</name>
</gene>
<proteinExistence type="predicted"/>
<accession>A0ABN8RM60</accession>
<evidence type="ECO:0008006" key="3">
    <source>
        <dbReference type="Google" id="ProtNLM"/>
    </source>
</evidence>
<evidence type="ECO:0000313" key="1">
    <source>
        <dbReference type="EMBL" id="CAH3180357.1"/>
    </source>
</evidence>
<protein>
    <recommendedName>
        <fullName evidence="3">OTU domain-containing protein</fullName>
    </recommendedName>
</protein>
<keyword evidence="2" id="KW-1185">Reference proteome</keyword>